<dbReference type="Proteomes" id="UP000789739">
    <property type="component" value="Unassembled WGS sequence"/>
</dbReference>
<proteinExistence type="predicted"/>
<comment type="caution">
    <text evidence="1">The sequence shown here is derived from an EMBL/GenBank/DDBJ whole genome shotgun (WGS) entry which is preliminary data.</text>
</comment>
<name>A0A9N9GFJ2_9GLOM</name>
<dbReference type="InterPro" id="IPR012337">
    <property type="entry name" value="RNaseH-like_sf"/>
</dbReference>
<dbReference type="EMBL" id="CAJVPI010001173">
    <property type="protein sequence ID" value="CAG8598784.1"/>
    <property type="molecule type" value="Genomic_DNA"/>
</dbReference>
<evidence type="ECO:0000313" key="1">
    <source>
        <dbReference type="EMBL" id="CAG8598784.1"/>
    </source>
</evidence>
<dbReference type="PANTHER" id="PTHR46585:SF1">
    <property type="entry name" value="CHROMO DOMAIN-CONTAINING PROTEIN"/>
    <property type="match status" value="1"/>
</dbReference>
<dbReference type="GO" id="GO:0003676">
    <property type="term" value="F:nucleic acid binding"/>
    <property type="evidence" value="ECO:0007669"/>
    <property type="project" value="InterPro"/>
</dbReference>
<dbReference type="SUPFAM" id="SSF53098">
    <property type="entry name" value="Ribonuclease H-like"/>
    <property type="match status" value="1"/>
</dbReference>
<accession>A0A9N9GFJ2</accession>
<dbReference type="OrthoDB" id="10267344at2759"/>
<dbReference type="PANTHER" id="PTHR46585">
    <property type="entry name" value="INTEGRASE CORE DOMAIN CONTAINING PROTEIN"/>
    <property type="match status" value="1"/>
</dbReference>
<keyword evidence="2" id="KW-1185">Reference proteome</keyword>
<reference evidence="1" key="1">
    <citation type="submission" date="2021-06" db="EMBL/GenBank/DDBJ databases">
        <authorList>
            <person name="Kallberg Y."/>
            <person name="Tangrot J."/>
            <person name="Rosling A."/>
        </authorList>
    </citation>
    <scope>NUCLEOTIDE SEQUENCE</scope>
    <source>
        <strain evidence="1">BR232B</strain>
    </source>
</reference>
<gene>
    <name evidence="1" type="ORF">PBRASI_LOCUS7523</name>
</gene>
<dbReference type="Gene3D" id="3.30.420.10">
    <property type="entry name" value="Ribonuclease H-like superfamily/Ribonuclease H"/>
    <property type="match status" value="1"/>
</dbReference>
<protein>
    <submittedName>
        <fullName evidence="1">10363_t:CDS:1</fullName>
    </submittedName>
</protein>
<organism evidence="1 2">
    <name type="scientific">Paraglomus brasilianum</name>
    <dbReference type="NCBI Taxonomy" id="144538"/>
    <lineage>
        <taxon>Eukaryota</taxon>
        <taxon>Fungi</taxon>
        <taxon>Fungi incertae sedis</taxon>
        <taxon>Mucoromycota</taxon>
        <taxon>Glomeromycotina</taxon>
        <taxon>Glomeromycetes</taxon>
        <taxon>Paraglomerales</taxon>
        <taxon>Paraglomeraceae</taxon>
        <taxon>Paraglomus</taxon>
    </lineage>
</organism>
<sequence>MRLPLFYPYVSSLPRRGINIYPYVPVFAQKRALPWPAARAKRIRRTITELRGFYPQRGVLRKNEEPRVKQFFKTVFKVLAKLAERLQMDLVDLLSFAEHNDGYSYILTMIDVFSRYVWVIPLKDKEGSTINKKLARHGLLYMCMMFYSEFDEFQVRGSVVITNYFEHQRRETFLHRQTSKNNAF</sequence>
<dbReference type="InterPro" id="IPR036397">
    <property type="entry name" value="RNaseH_sf"/>
</dbReference>
<dbReference type="AlphaFoldDB" id="A0A9N9GFJ2"/>
<evidence type="ECO:0000313" key="2">
    <source>
        <dbReference type="Proteomes" id="UP000789739"/>
    </source>
</evidence>